<dbReference type="PRINTS" id="PR00111">
    <property type="entry name" value="ABHYDROLASE"/>
</dbReference>
<accession>A0ABP7BR63</accession>
<proteinExistence type="predicted"/>
<name>A0ABP7BR63_9MICO</name>
<sequence length="282" mass="30659">MPYTTTDDIKIWYETLGSPDDEAIVLIAGGGAQLIAWQDPFCESLVAAGYRVVRFDNRDTGLSQRFGGPEDLDGGYDIEDLALDVLRVLDSEGIAAAHVVGHSMGGIVAQVLALDHADRVLSAVFASAIPGHDPAWVVSPGIPDVFTRPQVRYSREEVVEGAVAMQSHYAGSVYPFDEETARGLAGLAYDRGYWPDGFPRQWAALARATERLDRLRGLRLPVLVLHGRDDQTCAWRAAVDTALAIEGSELQVYAGMGHVLVRELWPEYAAAIVRTAKRAARA</sequence>
<keyword evidence="2" id="KW-0378">Hydrolase</keyword>
<evidence type="ECO:0000313" key="3">
    <source>
        <dbReference type="Proteomes" id="UP001410795"/>
    </source>
</evidence>
<dbReference type="EMBL" id="BAAAYV010000021">
    <property type="protein sequence ID" value="GAA3666516.1"/>
    <property type="molecule type" value="Genomic_DNA"/>
</dbReference>
<comment type="caution">
    <text evidence="2">The sequence shown here is derived from an EMBL/GenBank/DDBJ whole genome shotgun (WGS) entry which is preliminary data.</text>
</comment>
<dbReference type="PANTHER" id="PTHR43433:SF5">
    <property type="entry name" value="AB HYDROLASE-1 DOMAIN-CONTAINING PROTEIN"/>
    <property type="match status" value="1"/>
</dbReference>
<dbReference type="PANTHER" id="PTHR43433">
    <property type="entry name" value="HYDROLASE, ALPHA/BETA FOLD FAMILY PROTEIN"/>
    <property type="match status" value="1"/>
</dbReference>
<dbReference type="Gene3D" id="3.40.50.1820">
    <property type="entry name" value="alpha/beta hydrolase"/>
    <property type="match status" value="1"/>
</dbReference>
<organism evidence="2 3">
    <name type="scientific">Microbacterium marinilacus</name>
    <dbReference type="NCBI Taxonomy" id="415209"/>
    <lineage>
        <taxon>Bacteria</taxon>
        <taxon>Bacillati</taxon>
        <taxon>Actinomycetota</taxon>
        <taxon>Actinomycetes</taxon>
        <taxon>Micrococcales</taxon>
        <taxon>Microbacteriaceae</taxon>
        <taxon>Microbacterium</taxon>
    </lineage>
</organism>
<evidence type="ECO:0000259" key="1">
    <source>
        <dbReference type="Pfam" id="PF00561"/>
    </source>
</evidence>
<protein>
    <submittedName>
        <fullName evidence="2">Alpha/beta hydrolase</fullName>
    </submittedName>
</protein>
<reference evidence="3" key="1">
    <citation type="journal article" date="2019" name="Int. J. Syst. Evol. Microbiol.">
        <title>The Global Catalogue of Microorganisms (GCM) 10K type strain sequencing project: providing services to taxonomists for standard genome sequencing and annotation.</title>
        <authorList>
            <consortium name="The Broad Institute Genomics Platform"/>
            <consortium name="The Broad Institute Genome Sequencing Center for Infectious Disease"/>
            <person name="Wu L."/>
            <person name="Ma J."/>
        </authorList>
    </citation>
    <scope>NUCLEOTIDE SEQUENCE [LARGE SCALE GENOMIC DNA]</scope>
    <source>
        <strain evidence="3">JCM 16546</strain>
    </source>
</reference>
<feature type="domain" description="AB hydrolase-1" evidence="1">
    <location>
        <begin position="23"/>
        <end position="260"/>
    </location>
</feature>
<dbReference type="InterPro" id="IPR000073">
    <property type="entry name" value="AB_hydrolase_1"/>
</dbReference>
<dbReference type="SUPFAM" id="SSF53474">
    <property type="entry name" value="alpha/beta-Hydrolases"/>
    <property type="match status" value="1"/>
</dbReference>
<dbReference type="InterPro" id="IPR050471">
    <property type="entry name" value="AB_hydrolase"/>
</dbReference>
<keyword evidence="3" id="KW-1185">Reference proteome</keyword>
<dbReference type="RefSeq" id="WP_221860420.1">
    <property type="nucleotide sequence ID" value="NZ_BAAAYV010000021.1"/>
</dbReference>
<dbReference type="Proteomes" id="UP001410795">
    <property type="component" value="Unassembled WGS sequence"/>
</dbReference>
<evidence type="ECO:0000313" key="2">
    <source>
        <dbReference type="EMBL" id="GAA3666516.1"/>
    </source>
</evidence>
<dbReference type="InterPro" id="IPR029058">
    <property type="entry name" value="AB_hydrolase_fold"/>
</dbReference>
<gene>
    <name evidence="2" type="ORF">GCM10022202_30920</name>
</gene>
<dbReference type="GO" id="GO:0016787">
    <property type="term" value="F:hydrolase activity"/>
    <property type="evidence" value="ECO:0007669"/>
    <property type="project" value="UniProtKB-KW"/>
</dbReference>
<dbReference type="Pfam" id="PF00561">
    <property type="entry name" value="Abhydrolase_1"/>
    <property type="match status" value="1"/>
</dbReference>